<proteinExistence type="predicted"/>
<organism evidence="2">
    <name type="scientific">Erwinia billingiae (strain Eb661)</name>
    <dbReference type="NCBI Taxonomy" id="634500"/>
    <lineage>
        <taxon>Bacteria</taxon>
        <taxon>Pseudomonadati</taxon>
        <taxon>Pseudomonadota</taxon>
        <taxon>Gammaproteobacteria</taxon>
        <taxon>Enterobacterales</taxon>
        <taxon>Erwiniaceae</taxon>
        <taxon>Erwinia</taxon>
    </lineage>
</organism>
<keyword evidence="1" id="KW-0614">Plasmid</keyword>
<keyword evidence="2" id="KW-1185">Reference proteome</keyword>
<accession>D8MJB9</accession>
<dbReference type="HOGENOM" id="CLU_180017_0_0_6"/>
<evidence type="ECO:0000313" key="1">
    <source>
        <dbReference type="EMBL" id="CAX53304.1"/>
    </source>
</evidence>
<dbReference type="AlphaFoldDB" id="D8MJB9"/>
<gene>
    <name evidence="1" type="ordered locus">EbC_pEb10200260</name>
</gene>
<sequence>MTGCFEREADIANSVMSESTGSRSLAAIKAPARSDSFASPYLPETTSFGDMFIIHVRDPHLVQPTHSNLSKNSQIKIQQ</sequence>
<dbReference type="Proteomes" id="UP000008793">
    <property type="component" value="Plasmid pEB102"/>
</dbReference>
<name>D8MJB9_ERWBE</name>
<dbReference type="KEGG" id="ebi:EbC_pEb10200260"/>
<dbReference type="EMBL" id="FP236826">
    <property type="protein sequence ID" value="CAX53304.1"/>
    <property type="molecule type" value="Genomic_DNA"/>
</dbReference>
<evidence type="ECO:0000313" key="2">
    <source>
        <dbReference type="Proteomes" id="UP000008793"/>
    </source>
</evidence>
<reference evidence="1 2" key="1">
    <citation type="journal article" date="2010" name="BMC Genomics">
        <title>Genome comparison of the epiphytic bacteria Erwinia billingiae and E. tasmaniensis with the pear pathogen E. pyrifoliae.</title>
        <authorList>
            <person name="Kube M."/>
            <person name="Migdoll A.M."/>
            <person name="Gehring I."/>
            <person name="Heitmann K."/>
            <person name="Mayer Y."/>
            <person name="Kuhl H."/>
            <person name="Knaust F."/>
            <person name="Geider K."/>
            <person name="Reinhardt R."/>
        </authorList>
    </citation>
    <scope>NUCLEOTIDE SEQUENCE [LARGE SCALE GENOMIC DNA]</scope>
    <source>
        <strain evidence="1 2">Eb661</strain>
        <plasmid evidence="1">pEB102</plasmid>
    </source>
</reference>
<protein>
    <submittedName>
        <fullName evidence="1">Uncharacterized protein</fullName>
    </submittedName>
</protein>
<geneLocation type="plasmid" evidence="1 2">
    <name>pEB102</name>
</geneLocation>